<dbReference type="AlphaFoldDB" id="A0A098EMF7"/>
<evidence type="ECO:0000259" key="1">
    <source>
        <dbReference type="Pfam" id="PF01248"/>
    </source>
</evidence>
<protein>
    <submittedName>
        <fullName evidence="2">Putative ribosomal protein YlxQ</fullName>
    </submittedName>
</protein>
<gene>
    <name evidence="2" type="primary">rplGA</name>
    <name evidence="2" type="ORF">BN1080_01415</name>
</gene>
<dbReference type="Pfam" id="PF01248">
    <property type="entry name" value="Ribosomal_L7Ae"/>
    <property type="match status" value="1"/>
</dbReference>
<name>A0A098EMF7_9BACL</name>
<dbReference type="GO" id="GO:0005840">
    <property type="term" value="C:ribosome"/>
    <property type="evidence" value="ECO:0007669"/>
    <property type="project" value="UniProtKB-KW"/>
</dbReference>
<proteinExistence type="predicted"/>
<keyword evidence="2" id="KW-0689">Ribosomal protein</keyword>
<dbReference type="OrthoDB" id="9794863at2"/>
<dbReference type="InterPro" id="IPR029064">
    <property type="entry name" value="Ribosomal_eL30-like_sf"/>
</dbReference>
<evidence type="ECO:0000313" key="2">
    <source>
        <dbReference type="EMBL" id="CEG22486.1"/>
    </source>
</evidence>
<dbReference type="Gene3D" id="3.30.1330.30">
    <property type="match status" value="1"/>
</dbReference>
<feature type="domain" description="Ribosomal protein eL8/eL30/eS12/Gadd45" evidence="1">
    <location>
        <begin position="5"/>
        <end position="95"/>
    </location>
</feature>
<dbReference type="STRING" id="1499687.BN1080_01415"/>
<dbReference type="NCBIfam" id="NF005825">
    <property type="entry name" value="PRK07714.1"/>
    <property type="match status" value="1"/>
</dbReference>
<sequence length="105" mass="11695">MNDQKILQLLGLATRARMTTTGEEMAVNEVRNGNAKLIILAEDASDNTSKKLHDKCKSYDVEIRVFGTRFELGHAIGKEERVVIAITDSGFAKKLISLFDEKNRG</sequence>
<keyword evidence="2" id="KW-0687">Ribonucleoprotein</keyword>
<dbReference type="Proteomes" id="UP000043699">
    <property type="component" value="Unassembled WGS sequence"/>
</dbReference>
<reference evidence="2 3" key="1">
    <citation type="submission" date="2014-09" db="EMBL/GenBank/DDBJ databases">
        <authorList>
            <person name="Urmite Genomes Urmite Genomes"/>
        </authorList>
    </citation>
    <scope>NUCLEOTIDE SEQUENCE [LARGE SCALE GENOMIC DNA]</scope>
    <source>
        <strain evidence="2 3">ES2</strain>
    </source>
</reference>
<dbReference type="SUPFAM" id="SSF55315">
    <property type="entry name" value="L30e-like"/>
    <property type="match status" value="1"/>
</dbReference>
<dbReference type="InterPro" id="IPR004038">
    <property type="entry name" value="Ribosomal_eL8/eL30/eS12/Gad45"/>
</dbReference>
<dbReference type="EMBL" id="CCXS01000001">
    <property type="protein sequence ID" value="CEG22486.1"/>
    <property type="molecule type" value="Genomic_DNA"/>
</dbReference>
<keyword evidence="3" id="KW-1185">Reference proteome</keyword>
<organism evidence="2 3">
    <name type="scientific">Planococcus massiliensis</name>
    <dbReference type="NCBI Taxonomy" id="1499687"/>
    <lineage>
        <taxon>Bacteria</taxon>
        <taxon>Bacillati</taxon>
        <taxon>Bacillota</taxon>
        <taxon>Bacilli</taxon>
        <taxon>Bacillales</taxon>
        <taxon>Caryophanaceae</taxon>
        <taxon>Planococcus</taxon>
    </lineage>
</organism>
<dbReference type="RefSeq" id="WP_052651278.1">
    <property type="nucleotide sequence ID" value="NZ_CCXS01000001.1"/>
</dbReference>
<accession>A0A098EMF7</accession>
<evidence type="ECO:0000313" key="3">
    <source>
        <dbReference type="Proteomes" id="UP000043699"/>
    </source>
</evidence>